<comment type="caution">
    <text evidence="2">The sequence shown here is derived from an EMBL/GenBank/DDBJ whole genome shotgun (WGS) entry which is preliminary data.</text>
</comment>
<dbReference type="Proteomes" id="UP000295122">
    <property type="component" value="Unassembled WGS sequence"/>
</dbReference>
<evidence type="ECO:0000256" key="1">
    <source>
        <dbReference type="SAM" id="MobiDB-lite"/>
    </source>
</evidence>
<protein>
    <submittedName>
        <fullName evidence="2">Uncharacterized protein</fullName>
    </submittedName>
</protein>
<dbReference type="EMBL" id="SNZR01000011">
    <property type="protein sequence ID" value="TDR93811.1"/>
    <property type="molecule type" value="Genomic_DNA"/>
</dbReference>
<dbReference type="AlphaFoldDB" id="A0A4R7C6E1"/>
<evidence type="ECO:0000313" key="3">
    <source>
        <dbReference type="Proteomes" id="UP000295122"/>
    </source>
</evidence>
<feature type="region of interest" description="Disordered" evidence="1">
    <location>
        <begin position="45"/>
        <end position="100"/>
    </location>
</feature>
<sequence length="119" mass="13150">MATATLSILAPSARSRRRPWHAYRPELEALIQRLVDILDAIDGDADSEPSLGFPERQPRGIAPGFAPPPVDYASSQIGWDYGRSDDREDDAGDNAEQPGVILHYGEAIPETRRVRRARA</sequence>
<name>A0A4R7C6E1_9HYPH</name>
<organism evidence="2 3">
    <name type="scientific">Enterovirga rhinocerotis</name>
    <dbReference type="NCBI Taxonomy" id="1339210"/>
    <lineage>
        <taxon>Bacteria</taxon>
        <taxon>Pseudomonadati</taxon>
        <taxon>Pseudomonadota</taxon>
        <taxon>Alphaproteobacteria</taxon>
        <taxon>Hyphomicrobiales</taxon>
        <taxon>Methylobacteriaceae</taxon>
        <taxon>Enterovirga</taxon>
    </lineage>
</organism>
<dbReference type="RefSeq" id="WP_133768777.1">
    <property type="nucleotide sequence ID" value="NZ_SNZR01000011.1"/>
</dbReference>
<reference evidence="2 3" key="1">
    <citation type="submission" date="2019-03" db="EMBL/GenBank/DDBJ databases">
        <title>Genomic Encyclopedia of Type Strains, Phase IV (KMG-IV): sequencing the most valuable type-strain genomes for metagenomic binning, comparative biology and taxonomic classification.</title>
        <authorList>
            <person name="Goeker M."/>
        </authorList>
    </citation>
    <scope>NUCLEOTIDE SEQUENCE [LARGE SCALE GENOMIC DNA]</scope>
    <source>
        <strain evidence="2 3">DSM 25903</strain>
    </source>
</reference>
<proteinExistence type="predicted"/>
<evidence type="ECO:0000313" key="2">
    <source>
        <dbReference type="EMBL" id="TDR93811.1"/>
    </source>
</evidence>
<gene>
    <name evidence="2" type="ORF">EV668_1078</name>
</gene>
<accession>A0A4R7C6E1</accession>
<keyword evidence="3" id="KW-1185">Reference proteome</keyword>
<dbReference type="OrthoDB" id="8456819at2"/>